<protein>
    <recommendedName>
        <fullName evidence="10">Beta-phosphoglucomutase</fullName>
        <ecNumber evidence="9">5.4.2.6</ecNumber>
    </recommendedName>
</protein>
<dbReference type="SFLD" id="SFLDG01129">
    <property type="entry name" value="C1.5:_HAD__Beta-PGM__Phosphata"/>
    <property type="match status" value="1"/>
</dbReference>
<evidence type="ECO:0000256" key="1">
    <source>
        <dbReference type="ARBA" id="ARBA00001946"/>
    </source>
</evidence>
<dbReference type="Proteomes" id="UP001168528">
    <property type="component" value="Unassembled WGS sequence"/>
</dbReference>
<proteinExistence type="inferred from homology"/>
<evidence type="ECO:0000256" key="10">
    <source>
        <dbReference type="ARBA" id="ARBA00044991"/>
    </source>
</evidence>
<reference evidence="11" key="1">
    <citation type="submission" date="2023-07" db="EMBL/GenBank/DDBJ databases">
        <title>The genome sequence of Rhodocytophaga aerolata KACC 12507.</title>
        <authorList>
            <person name="Zhang X."/>
        </authorList>
    </citation>
    <scope>NUCLEOTIDE SEQUENCE</scope>
    <source>
        <strain evidence="11">KACC 12507</strain>
    </source>
</reference>
<dbReference type="PANTHER" id="PTHR46193">
    <property type="entry name" value="6-PHOSPHOGLUCONATE PHOSPHATASE"/>
    <property type="match status" value="1"/>
</dbReference>
<keyword evidence="5" id="KW-0460">Magnesium</keyword>
<evidence type="ECO:0000256" key="9">
    <source>
        <dbReference type="ARBA" id="ARBA00044968"/>
    </source>
</evidence>
<organism evidence="11 12">
    <name type="scientific">Rhodocytophaga aerolata</name>
    <dbReference type="NCBI Taxonomy" id="455078"/>
    <lineage>
        <taxon>Bacteria</taxon>
        <taxon>Pseudomonadati</taxon>
        <taxon>Bacteroidota</taxon>
        <taxon>Cytophagia</taxon>
        <taxon>Cytophagales</taxon>
        <taxon>Rhodocytophagaceae</taxon>
        <taxon>Rhodocytophaga</taxon>
    </lineage>
</organism>
<evidence type="ECO:0000256" key="6">
    <source>
        <dbReference type="ARBA" id="ARBA00023235"/>
    </source>
</evidence>
<evidence type="ECO:0000256" key="8">
    <source>
        <dbReference type="ARBA" id="ARBA00044926"/>
    </source>
</evidence>
<gene>
    <name evidence="11" type="ORF">Q0590_17160</name>
</gene>
<dbReference type="InterPro" id="IPR006439">
    <property type="entry name" value="HAD-SF_hydro_IA"/>
</dbReference>
<dbReference type="SFLD" id="SFLDG01135">
    <property type="entry name" value="C1.5.6:_HAD__Beta-PGM__Phospha"/>
    <property type="match status" value="1"/>
</dbReference>
<dbReference type="InterPro" id="IPR023198">
    <property type="entry name" value="PGP-like_dom2"/>
</dbReference>
<keyword evidence="4" id="KW-0479">Metal-binding</keyword>
<evidence type="ECO:0000256" key="3">
    <source>
        <dbReference type="ARBA" id="ARBA00022553"/>
    </source>
</evidence>
<dbReference type="SUPFAM" id="SSF56784">
    <property type="entry name" value="HAD-like"/>
    <property type="match status" value="1"/>
</dbReference>
<evidence type="ECO:0000256" key="4">
    <source>
        <dbReference type="ARBA" id="ARBA00022723"/>
    </source>
</evidence>
<sequence length="226" mass="25681">MNTTKIAVLFDMDGVLVDNMAYHKDSWFEFFNRYNLPLTEEEFVNFVSGRVAKEVLEHLFRKPLTPEAISRYTEEKEELYRKIYKPHIKPMPGLINFLQSLKENKVALAVGTSAPTSNIDFTLVTTGLKPFFDKIVDASFVKKGKPDPEIYLKAADFLQVLPQNCVVVEDSLLGIQAGIQAGMKVIGVTTTHAKEELTQPHLLIQDFREITYDQVKALLQAKQKET</sequence>
<name>A0ABT8R7C3_9BACT</name>
<dbReference type="EMBL" id="JAUKPO010000009">
    <property type="protein sequence ID" value="MDO1448005.1"/>
    <property type="molecule type" value="Genomic_DNA"/>
</dbReference>
<dbReference type="NCBIfam" id="TIGR02009">
    <property type="entry name" value="PGMB-YQAB-SF"/>
    <property type="match status" value="1"/>
</dbReference>
<dbReference type="InterPro" id="IPR023214">
    <property type="entry name" value="HAD_sf"/>
</dbReference>
<comment type="cofactor">
    <cofactor evidence="1">
        <name>Mg(2+)</name>
        <dbReference type="ChEBI" id="CHEBI:18420"/>
    </cofactor>
</comment>
<dbReference type="InterPro" id="IPR036412">
    <property type="entry name" value="HAD-like_sf"/>
</dbReference>
<dbReference type="SFLD" id="SFLDS00003">
    <property type="entry name" value="Haloacid_Dehalogenase"/>
    <property type="match status" value="1"/>
</dbReference>
<keyword evidence="7" id="KW-0119">Carbohydrate metabolism</keyword>
<dbReference type="Gene3D" id="3.40.50.1000">
    <property type="entry name" value="HAD superfamily/HAD-like"/>
    <property type="match status" value="1"/>
</dbReference>
<dbReference type="PRINTS" id="PR00413">
    <property type="entry name" value="HADHALOGNASE"/>
</dbReference>
<evidence type="ECO:0000256" key="2">
    <source>
        <dbReference type="ARBA" id="ARBA00006171"/>
    </source>
</evidence>
<evidence type="ECO:0000313" key="11">
    <source>
        <dbReference type="EMBL" id="MDO1448005.1"/>
    </source>
</evidence>
<comment type="similarity">
    <text evidence="2">Belongs to the HAD-like hydrolase superfamily. CbbY/CbbZ/Gph/YieH family.</text>
</comment>
<evidence type="ECO:0000256" key="5">
    <source>
        <dbReference type="ARBA" id="ARBA00022842"/>
    </source>
</evidence>
<dbReference type="InterPro" id="IPR041492">
    <property type="entry name" value="HAD_2"/>
</dbReference>
<comment type="catalytic activity">
    <reaction evidence="8">
        <text>beta-D-glucose 1-phosphate = beta-D-glucose 6-phosphate</text>
        <dbReference type="Rhea" id="RHEA:20113"/>
        <dbReference type="ChEBI" id="CHEBI:57684"/>
        <dbReference type="ChEBI" id="CHEBI:58247"/>
        <dbReference type="EC" id="5.4.2.6"/>
    </reaction>
</comment>
<keyword evidence="6" id="KW-0413">Isomerase</keyword>
<dbReference type="InterPro" id="IPR051600">
    <property type="entry name" value="Beta-PGM-like"/>
</dbReference>
<keyword evidence="12" id="KW-1185">Reference proteome</keyword>
<dbReference type="Gene3D" id="1.10.150.240">
    <property type="entry name" value="Putative phosphatase, domain 2"/>
    <property type="match status" value="1"/>
</dbReference>
<evidence type="ECO:0000313" key="12">
    <source>
        <dbReference type="Proteomes" id="UP001168528"/>
    </source>
</evidence>
<dbReference type="EC" id="5.4.2.6" evidence="9"/>
<dbReference type="Pfam" id="PF13419">
    <property type="entry name" value="HAD_2"/>
    <property type="match status" value="1"/>
</dbReference>
<dbReference type="PANTHER" id="PTHR46193:SF18">
    <property type="entry name" value="HEXITOL PHOSPHATASE B"/>
    <property type="match status" value="1"/>
</dbReference>
<comment type="caution">
    <text evidence="11">The sequence shown here is derived from an EMBL/GenBank/DDBJ whole genome shotgun (WGS) entry which is preliminary data.</text>
</comment>
<accession>A0ABT8R7C3</accession>
<dbReference type="InterPro" id="IPR010976">
    <property type="entry name" value="B-phosphoglucomutase_hydrolase"/>
</dbReference>
<evidence type="ECO:0000256" key="7">
    <source>
        <dbReference type="ARBA" id="ARBA00023277"/>
    </source>
</evidence>
<dbReference type="NCBIfam" id="TIGR01509">
    <property type="entry name" value="HAD-SF-IA-v3"/>
    <property type="match status" value="1"/>
</dbReference>
<keyword evidence="3" id="KW-0597">Phosphoprotein</keyword>
<dbReference type="RefSeq" id="WP_302038810.1">
    <property type="nucleotide sequence ID" value="NZ_JAUKPO010000009.1"/>
</dbReference>